<dbReference type="AlphaFoldDB" id="A0A2M4DLG4"/>
<feature type="signal peptide" evidence="2">
    <location>
        <begin position="1"/>
        <end position="39"/>
    </location>
</feature>
<dbReference type="EMBL" id="GGFL01014187">
    <property type="protein sequence ID" value="MBW78365.1"/>
    <property type="molecule type" value="Transcribed_RNA"/>
</dbReference>
<keyword evidence="1" id="KW-0472">Membrane</keyword>
<protein>
    <recommendedName>
        <fullName evidence="4">Secreted protein</fullName>
    </recommendedName>
</protein>
<proteinExistence type="predicted"/>
<sequence length="102" mass="11386">MFVASAIPGSTNALCRPLVCCSAVCLVFFLLLHPTCCFANACGLPSCRIFLSTYSTLPLPWVPGFCFFLLHFKLIFLILLFLLHLLRFCRLSFGLFGCPFVL</sequence>
<keyword evidence="2" id="KW-0732">Signal</keyword>
<evidence type="ECO:0000256" key="1">
    <source>
        <dbReference type="SAM" id="Phobius"/>
    </source>
</evidence>
<organism evidence="3">
    <name type="scientific">Anopheles darlingi</name>
    <name type="common">Mosquito</name>
    <dbReference type="NCBI Taxonomy" id="43151"/>
    <lineage>
        <taxon>Eukaryota</taxon>
        <taxon>Metazoa</taxon>
        <taxon>Ecdysozoa</taxon>
        <taxon>Arthropoda</taxon>
        <taxon>Hexapoda</taxon>
        <taxon>Insecta</taxon>
        <taxon>Pterygota</taxon>
        <taxon>Neoptera</taxon>
        <taxon>Endopterygota</taxon>
        <taxon>Diptera</taxon>
        <taxon>Nematocera</taxon>
        <taxon>Culicoidea</taxon>
        <taxon>Culicidae</taxon>
        <taxon>Anophelinae</taxon>
        <taxon>Anopheles</taxon>
    </lineage>
</organism>
<accession>A0A2M4DLG4</accession>
<feature type="chain" id="PRO_5014967119" description="Secreted protein" evidence="2">
    <location>
        <begin position="40"/>
        <end position="102"/>
    </location>
</feature>
<keyword evidence="1" id="KW-1133">Transmembrane helix</keyword>
<evidence type="ECO:0000313" key="3">
    <source>
        <dbReference type="EMBL" id="MBW78365.1"/>
    </source>
</evidence>
<name>A0A2M4DLG4_ANODA</name>
<reference evidence="3" key="1">
    <citation type="submission" date="2018-01" db="EMBL/GenBank/DDBJ databases">
        <title>An insight into the sialome of Amazonian anophelines.</title>
        <authorList>
            <person name="Ribeiro J.M."/>
            <person name="Scarpassa V."/>
            <person name="Calvo E."/>
        </authorList>
    </citation>
    <scope>NUCLEOTIDE SEQUENCE</scope>
</reference>
<evidence type="ECO:0008006" key="4">
    <source>
        <dbReference type="Google" id="ProtNLM"/>
    </source>
</evidence>
<evidence type="ECO:0000256" key="2">
    <source>
        <dbReference type="SAM" id="SignalP"/>
    </source>
</evidence>
<feature type="transmembrane region" description="Helical" evidence="1">
    <location>
        <begin position="61"/>
        <end position="86"/>
    </location>
</feature>
<keyword evidence="1" id="KW-0812">Transmembrane</keyword>